<dbReference type="KEGG" id="gce:KYE46_08050"/>
<dbReference type="GO" id="GO:0000976">
    <property type="term" value="F:transcription cis-regulatory region binding"/>
    <property type="evidence" value="ECO:0007669"/>
    <property type="project" value="TreeGrafter"/>
</dbReference>
<organism evidence="7 8">
    <name type="scientific">Gymnodinialimonas ceratoperidinii</name>
    <dbReference type="NCBI Taxonomy" id="2856823"/>
    <lineage>
        <taxon>Bacteria</taxon>
        <taxon>Pseudomonadati</taxon>
        <taxon>Pseudomonadota</taxon>
        <taxon>Alphaproteobacteria</taxon>
        <taxon>Rhodobacterales</taxon>
        <taxon>Paracoccaceae</taxon>
        <taxon>Gymnodinialimonas</taxon>
    </lineage>
</organism>
<evidence type="ECO:0000256" key="5">
    <source>
        <dbReference type="SAM" id="MobiDB-lite"/>
    </source>
</evidence>
<name>A0A8F6U0I9_9RHOB</name>
<dbReference type="RefSeq" id="WP_219004803.1">
    <property type="nucleotide sequence ID" value="NZ_CP079194.1"/>
</dbReference>
<dbReference type="PANTHER" id="PTHR38097">
    <property type="match status" value="1"/>
</dbReference>
<dbReference type="GO" id="GO:0032993">
    <property type="term" value="C:protein-DNA complex"/>
    <property type="evidence" value="ECO:0007669"/>
    <property type="project" value="TreeGrafter"/>
</dbReference>
<feature type="region of interest" description="Disordered" evidence="5">
    <location>
        <begin position="63"/>
        <end position="82"/>
    </location>
</feature>
<evidence type="ECO:0000259" key="6">
    <source>
        <dbReference type="SMART" id="SM00528"/>
    </source>
</evidence>
<dbReference type="GO" id="GO:0003680">
    <property type="term" value="F:minor groove of adenine-thymine-rich DNA binding"/>
    <property type="evidence" value="ECO:0007669"/>
    <property type="project" value="TreeGrafter"/>
</dbReference>
<comment type="similarity">
    <text evidence="2">Belongs to the histone-like protein H-NS family.</text>
</comment>
<dbReference type="GO" id="GO:0003681">
    <property type="term" value="F:bent DNA binding"/>
    <property type="evidence" value="ECO:0007669"/>
    <property type="project" value="TreeGrafter"/>
</dbReference>
<dbReference type="Proteomes" id="UP000825009">
    <property type="component" value="Chromosome"/>
</dbReference>
<evidence type="ECO:0000256" key="2">
    <source>
        <dbReference type="ARBA" id="ARBA00010610"/>
    </source>
</evidence>
<reference evidence="7 8" key="1">
    <citation type="submission" date="2021-07" db="EMBL/GenBank/DDBJ databases">
        <title>A novel Jannaschia species isolated from marine dinoflagellate Ceratoperidinium margalefii.</title>
        <authorList>
            <person name="Jiang Y."/>
            <person name="Li Z."/>
        </authorList>
    </citation>
    <scope>NUCLEOTIDE SEQUENCE [LARGE SCALE GENOMIC DNA]</scope>
    <source>
        <strain evidence="7 8">J12C1-MA-4</strain>
    </source>
</reference>
<dbReference type="AlphaFoldDB" id="A0A8F6U0I9"/>
<evidence type="ECO:0000256" key="4">
    <source>
        <dbReference type="ARBA" id="ARBA00023125"/>
    </source>
</evidence>
<dbReference type="InterPro" id="IPR027444">
    <property type="entry name" value="H-NS_C_dom"/>
</dbReference>
<keyword evidence="3" id="KW-0963">Cytoplasm</keyword>
<dbReference type="GO" id="GO:0009295">
    <property type="term" value="C:nucleoid"/>
    <property type="evidence" value="ECO:0007669"/>
    <property type="project" value="UniProtKB-SubCell"/>
</dbReference>
<evidence type="ECO:0000256" key="1">
    <source>
        <dbReference type="ARBA" id="ARBA00004453"/>
    </source>
</evidence>
<dbReference type="SMART" id="SM00528">
    <property type="entry name" value="HNS"/>
    <property type="match status" value="1"/>
</dbReference>
<feature type="domain" description="DNA-binding protein H-NS-like C-terminal" evidence="6">
    <location>
        <begin position="59"/>
        <end position="104"/>
    </location>
</feature>
<dbReference type="GO" id="GO:0005829">
    <property type="term" value="C:cytosol"/>
    <property type="evidence" value="ECO:0007669"/>
    <property type="project" value="TreeGrafter"/>
</dbReference>
<dbReference type="PANTHER" id="PTHR38097:SF2">
    <property type="entry name" value="DNA-BINDING PROTEIN STPA"/>
    <property type="match status" value="1"/>
</dbReference>
<sequence>MSKVDLDKLSVDELQKLQKDTAKAIASFEKRKRADALAELEAVAQKHGFKLADLVVIKKDAKPASPAKYRHPENAAMTWTGRGRQPNWIKEGLAAGKTLEDFAI</sequence>
<comment type="subcellular location">
    <subcellularLocation>
        <location evidence="1">Cytoplasm</location>
        <location evidence="1">Nucleoid</location>
    </subcellularLocation>
</comment>
<evidence type="ECO:0000313" key="8">
    <source>
        <dbReference type="Proteomes" id="UP000825009"/>
    </source>
</evidence>
<protein>
    <submittedName>
        <fullName evidence="7">H-NS histone family protein</fullName>
    </submittedName>
</protein>
<dbReference type="GO" id="GO:0001217">
    <property type="term" value="F:DNA-binding transcription repressor activity"/>
    <property type="evidence" value="ECO:0007669"/>
    <property type="project" value="TreeGrafter"/>
</dbReference>
<proteinExistence type="inferred from homology"/>
<keyword evidence="4" id="KW-0238">DNA-binding</keyword>
<accession>A0A8F6U0I9</accession>
<keyword evidence="8" id="KW-1185">Reference proteome</keyword>
<evidence type="ECO:0000313" key="7">
    <source>
        <dbReference type="EMBL" id="QXT41147.1"/>
    </source>
</evidence>
<gene>
    <name evidence="7" type="ORF">KYE46_08050</name>
</gene>
<evidence type="ECO:0000256" key="3">
    <source>
        <dbReference type="ARBA" id="ARBA00022490"/>
    </source>
</evidence>
<dbReference type="Pfam" id="PF00816">
    <property type="entry name" value="Histone_HNS"/>
    <property type="match status" value="1"/>
</dbReference>
<dbReference type="EMBL" id="CP079194">
    <property type="protein sequence ID" value="QXT41147.1"/>
    <property type="molecule type" value="Genomic_DNA"/>
</dbReference>